<evidence type="ECO:0000313" key="2">
    <source>
        <dbReference type="EMBL" id="CAD7634047.1"/>
    </source>
</evidence>
<gene>
    <name evidence="2" type="ORF">OSB1V03_LOCUS14443</name>
</gene>
<accession>A0A7R9L2Q9</accession>
<dbReference type="EMBL" id="OC868442">
    <property type="protein sequence ID" value="CAD7634047.1"/>
    <property type="molecule type" value="Genomic_DNA"/>
</dbReference>
<proteinExistence type="predicted"/>
<keyword evidence="3" id="KW-1185">Reference proteome</keyword>
<evidence type="ECO:0000313" key="3">
    <source>
        <dbReference type="Proteomes" id="UP000759131"/>
    </source>
</evidence>
<keyword evidence="1" id="KW-0732">Signal</keyword>
<protein>
    <submittedName>
        <fullName evidence="2">Uncharacterized protein</fullName>
    </submittedName>
</protein>
<name>A0A7R9L2Q9_9ACAR</name>
<reference evidence="2" key="1">
    <citation type="submission" date="2020-11" db="EMBL/GenBank/DDBJ databases">
        <authorList>
            <person name="Tran Van P."/>
        </authorList>
    </citation>
    <scope>NUCLEOTIDE SEQUENCE</scope>
</reference>
<organism evidence="2">
    <name type="scientific">Medioppia subpectinata</name>
    <dbReference type="NCBI Taxonomy" id="1979941"/>
    <lineage>
        <taxon>Eukaryota</taxon>
        <taxon>Metazoa</taxon>
        <taxon>Ecdysozoa</taxon>
        <taxon>Arthropoda</taxon>
        <taxon>Chelicerata</taxon>
        <taxon>Arachnida</taxon>
        <taxon>Acari</taxon>
        <taxon>Acariformes</taxon>
        <taxon>Sarcoptiformes</taxon>
        <taxon>Oribatida</taxon>
        <taxon>Brachypylina</taxon>
        <taxon>Oppioidea</taxon>
        <taxon>Oppiidae</taxon>
        <taxon>Medioppia</taxon>
    </lineage>
</organism>
<sequence>MDFTFILNFNLILIQVFEIAFNSHICYAQEMDVYYETHKSLILENKLQDHDHSEEGVSLNSYALESMPLEIIILVEKTMALLVFDKTGKMLEKCQLFDLEKDQLKADMTASATGLPVIKSDFNTMMEAINKCRELSEKLSPVSSSEQISANITENSISLFSLWRGLIPGTKVSLEGINAN</sequence>
<dbReference type="EMBL" id="CAJPIZ010013867">
    <property type="protein sequence ID" value="CAG2114477.1"/>
    <property type="molecule type" value="Genomic_DNA"/>
</dbReference>
<dbReference type="Proteomes" id="UP000759131">
    <property type="component" value="Unassembled WGS sequence"/>
</dbReference>
<dbReference type="OrthoDB" id="6501032at2759"/>
<feature type="signal peptide" evidence="1">
    <location>
        <begin position="1"/>
        <end position="28"/>
    </location>
</feature>
<feature type="chain" id="PRO_5035591827" evidence="1">
    <location>
        <begin position="29"/>
        <end position="180"/>
    </location>
</feature>
<dbReference type="AlphaFoldDB" id="A0A7R9L2Q9"/>
<evidence type="ECO:0000256" key="1">
    <source>
        <dbReference type="SAM" id="SignalP"/>
    </source>
</evidence>